<dbReference type="InterPro" id="IPR018392">
    <property type="entry name" value="LysM"/>
</dbReference>
<organism evidence="3 4">
    <name type="scientific">Leptospira yanagawae serovar Saopaulo str. Sao Paulo = ATCC 700523</name>
    <dbReference type="NCBI Taxonomy" id="1249483"/>
    <lineage>
        <taxon>Bacteria</taxon>
        <taxon>Pseudomonadati</taxon>
        <taxon>Spirochaetota</taxon>
        <taxon>Spirochaetia</taxon>
        <taxon>Leptospirales</taxon>
        <taxon>Leptospiraceae</taxon>
        <taxon>Leptospira</taxon>
    </lineage>
</organism>
<dbReference type="Pfam" id="PF01476">
    <property type="entry name" value="LysM"/>
    <property type="match status" value="1"/>
</dbReference>
<dbReference type="AlphaFoldDB" id="A0A5E8HBC5"/>
<dbReference type="InterPro" id="IPR016047">
    <property type="entry name" value="M23ase_b-sheet_dom"/>
</dbReference>
<dbReference type="NCBIfam" id="NF047755">
    <property type="entry name" value="LIC_10271_M23"/>
    <property type="match status" value="1"/>
</dbReference>
<dbReference type="EMBL" id="AOGX02000022">
    <property type="protein sequence ID" value="EOQ88504.1"/>
    <property type="molecule type" value="Genomic_DNA"/>
</dbReference>
<dbReference type="PANTHER" id="PTHR21666">
    <property type="entry name" value="PEPTIDASE-RELATED"/>
    <property type="match status" value="1"/>
</dbReference>
<evidence type="ECO:0000313" key="3">
    <source>
        <dbReference type="EMBL" id="EOQ88504.1"/>
    </source>
</evidence>
<dbReference type="Pfam" id="PF01551">
    <property type="entry name" value="Peptidase_M23"/>
    <property type="match status" value="1"/>
</dbReference>
<evidence type="ECO:0000256" key="1">
    <source>
        <dbReference type="ARBA" id="ARBA00022729"/>
    </source>
</evidence>
<gene>
    <name evidence="3" type="ORF">LEP1GSC202_2313</name>
</gene>
<dbReference type="InterPro" id="IPR011055">
    <property type="entry name" value="Dup_hybrid_motif"/>
</dbReference>
<comment type="caution">
    <text evidence="3">The sequence shown here is derived from an EMBL/GenBank/DDBJ whole genome shotgun (WGS) entry which is preliminary data.</text>
</comment>
<name>A0A5E8HBC5_9LEPT</name>
<dbReference type="GO" id="GO:0004222">
    <property type="term" value="F:metalloendopeptidase activity"/>
    <property type="evidence" value="ECO:0007669"/>
    <property type="project" value="TreeGrafter"/>
</dbReference>
<dbReference type="CDD" id="cd00118">
    <property type="entry name" value="LysM"/>
    <property type="match status" value="1"/>
</dbReference>
<reference evidence="3 4" key="1">
    <citation type="submission" date="2013-04" db="EMBL/GenBank/DDBJ databases">
        <authorList>
            <person name="Harkins D.M."/>
            <person name="Durkin A.S."/>
            <person name="Brinkac L.M."/>
            <person name="Haft D.H."/>
            <person name="Selengut J.D."/>
            <person name="Sanka R."/>
            <person name="DePew J."/>
            <person name="Purushe J."/>
            <person name="Hartskeerl R.A."/>
            <person name="Ahmed A."/>
            <person name="van der Linden H."/>
            <person name="Goris M.G.A."/>
            <person name="Vinetz J.M."/>
            <person name="Sutton G.G."/>
            <person name="Nierman W.C."/>
            <person name="Fouts D.E."/>
        </authorList>
    </citation>
    <scope>NUCLEOTIDE SEQUENCE [LARGE SCALE GENOMIC DNA]</scope>
    <source>
        <strain evidence="3 4">Sao Paulo</strain>
    </source>
</reference>
<sequence length="242" mass="27575">MEKAGSPAFFIALSLFLVDTCLREFMRNHGIILSLGLFLLFSPLLSKQNPKPKGKENQTTTYRVTKGDSWYGIARKMKVSPESLAKLNGRTIHENLYENEKLRIPNGNESKSLTQETKLTERFLFPLTQREKVQKKFSELTYDPYKGVQFKRGNSSLVRASAGGKVVHVDYMDGYENFVILEHSNGLYSVYGNLERIQVTEGQQVNAKDRLGILAKDKGLYFQINQNKTILNPEFILERGAE</sequence>
<dbReference type="Proteomes" id="UP000013996">
    <property type="component" value="Unassembled WGS sequence"/>
</dbReference>
<dbReference type="PROSITE" id="PS51782">
    <property type="entry name" value="LYSM"/>
    <property type="match status" value="1"/>
</dbReference>
<protein>
    <submittedName>
        <fullName evidence="3">Peptidase, M23 family</fullName>
    </submittedName>
</protein>
<dbReference type="STRING" id="1249483.LEP1GSC202_2313"/>
<dbReference type="SUPFAM" id="SSF51261">
    <property type="entry name" value="Duplicated hybrid motif"/>
    <property type="match status" value="1"/>
</dbReference>
<evidence type="ECO:0000313" key="4">
    <source>
        <dbReference type="Proteomes" id="UP000013996"/>
    </source>
</evidence>
<dbReference type="Gene3D" id="3.10.350.10">
    <property type="entry name" value="LysM domain"/>
    <property type="match status" value="1"/>
</dbReference>
<dbReference type="PANTHER" id="PTHR21666:SF289">
    <property type="entry name" value="L-ALA--D-GLU ENDOPEPTIDASE"/>
    <property type="match status" value="1"/>
</dbReference>
<feature type="domain" description="LysM" evidence="2">
    <location>
        <begin position="60"/>
        <end position="104"/>
    </location>
</feature>
<accession>A0A5E8HBC5</accession>
<dbReference type="SMART" id="SM00257">
    <property type="entry name" value="LysM"/>
    <property type="match status" value="1"/>
</dbReference>
<dbReference type="InterPro" id="IPR050570">
    <property type="entry name" value="Cell_wall_metabolism_enzyme"/>
</dbReference>
<dbReference type="CDD" id="cd12797">
    <property type="entry name" value="M23_peptidase"/>
    <property type="match status" value="1"/>
</dbReference>
<proteinExistence type="predicted"/>
<dbReference type="Gene3D" id="2.70.70.10">
    <property type="entry name" value="Glucose Permease (Domain IIA)"/>
    <property type="match status" value="1"/>
</dbReference>
<keyword evidence="1" id="KW-0732">Signal</keyword>
<dbReference type="InterPro" id="IPR036779">
    <property type="entry name" value="LysM_dom_sf"/>
</dbReference>
<evidence type="ECO:0000259" key="2">
    <source>
        <dbReference type="PROSITE" id="PS51782"/>
    </source>
</evidence>